<dbReference type="SUPFAM" id="SSF55729">
    <property type="entry name" value="Acyl-CoA N-acyltransferases (Nat)"/>
    <property type="match status" value="1"/>
</dbReference>
<dbReference type="InterPro" id="IPR051531">
    <property type="entry name" value="N-acetyltransferase"/>
</dbReference>
<keyword evidence="2" id="KW-0012">Acyltransferase</keyword>
<evidence type="ECO:0000313" key="5">
    <source>
        <dbReference type="EMBL" id="SHK72180.1"/>
    </source>
</evidence>
<dbReference type="PANTHER" id="PTHR43792:SF8">
    <property type="entry name" value="[RIBOSOMAL PROTEIN US5]-ALANINE N-ACETYLTRANSFERASE"/>
    <property type="match status" value="1"/>
</dbReference>
<evidence type="ECO:0000256" key="3">
    <source>
        <dbReference type="ARBA" id="ARBA00038502"/>
    </source>
</evidence>
<dbReference type="PROSITE" id="PS51186">
    <property type="entry name" value="GNAT"/>
    <property type="match status" value="1"/>
</dbReference>
<dbReference type="GO" id="GO:0005737">
    <property type="term" value="C:cytoplasm"/>
    <property type="evidence" value="ECO:0007669"/>
    <property type="project" value="TreeGrafter"/>
</dbReference>
<comment type="similarity">
    <text evidence="3">Belongs to the acetyltransferase family. RimJ subfamily.</text>
</comment>
<sequence length="172" mass="19300">MMETERILLRPWMESDAEALFKYASDPEVGPRAGWPPHQSVEESLEIIRTVFNTEGMWAVIWKESGQPIGCVGYLPASASNLKIAEDQAEVGYWIARPFWGKGICTEALQLVIDYCFNEKGFTVLWGDYFPSNPASGRVMEKCGFVDTGKETLCPNLEVGSDRPVRVMQLCL</sequence>
<dbReference type="AlphaFoldDB" id="A0A1M6USK3"/>
<dbReference type="InterPro" id="IPR000182">
    <property type="entry name" value="GNAT_dom"/>
</dbReference>
<accession>A0A1M6USK3</accession>
<evidence type="ECO:0000256" key="1">
    <source>
        <dbReference type="ARBA" id="ARBA00022679"/>
    </source>
</evidence>
<dbReference type="PANTHER" id="PTHR43792">
    <property type="entry name" value="GNAT FAMILY, PUTATIVE (AFU_ORTHOLOGUE AFUA_3G00765)-RELATED-RELATED"/>
    <property type="match status" value="1"/>
</dbReference>
<dbReference type="InterPro" id="IPR016181">
    <property type="entry name" value="Acyl_CoA_acyltransferase"/>
</dbReference>
<dbReference type="Gene3D" id="3.40.630.30">
    <property type="match status" value="1"/>
</dbReference>
<protein>
    <submittedName>
        <fullName evidence="5">Protein N-acetyltransferase, RimJ/RimL family</fullName>
    </submittedName>
</protein>
<proteinExistence type="inferred from homology"/>
<dbReference type="RefSeq" id="WP_254795125.1">
    <property type="nucleotide sequence ID" value="NZ_FRBD01000010.1"/>
</dbReference>
<name>A0A1M6USK3_XYLRU</name>
<evidence type="ECO:0000313" key="6">
    <source>
        <dbReference type="Proteomes" id="UP000184130"/>
    </source>
</evidence>
<gene>
    <name evidence="5" type="ORF">SAMN05216463_11099</name>
</gene>
<keyword evidence="1 5" id="KW-0808">Transferase</keyword>
<reference evidence="5 6" key="1">
    <citation type="submission" date="2016-11" db="EMBL/GenBank/DDBJ databases">
        <authorList>
            <person name="Jaros S."/>
            <person name="Januszkiewicz K."/>
            <person name="Wedrychowicz H."/>
        </authorList>
    </citation>
    <scope>NUCLEOTIDE SEQUENCE [LARGE SCALE GENOMIC DNA]</scope>
    <source>
        <strain evidence="5 6">KHT3</strain>
    </source>
</reference>
<dbReference type="Proteomes" id="UP000184130">
    <property type="component" value="Unassembled WGS sequence"/>
</dbReference>
<evidence type="ECO:0000259" key="4">
    <source>
        <dbReference type="PROSITE" id="PS51186"/>
    </source>
</evidence>
<dbReference type="EMBL" id="FRBD01000010">
    <property type="protein sequence ID" value="SHK72180.1"/>
    <property type="molecule type" value="Genomic_DNA"/>
</dbReference>
<feature type="domain" description="N-acetyltransferase" evidence="4">
    <location>
        <begin position="7"/>
        <end position="166"/>
    </location>
</feature>
<evidence type="ECO:0000256" key="2">
    <source>
        <dbReference type="ARBA" id="ARBA00023315"/>
    </source>
</evidence>
<organism evidence="5 6">
    <name type="scientific">Xylanibacter ruminicola</name>
    <name type="common">Prevotella ruminicola</name>
    <dbReference type="NCBI Taxonomy" id="839"/>
    <lineage>
        <taxon>Bacteria</taxon>
        <taxon>Pseudomonadati</taxon>
        <taxon>Bacteroidota</taxon>
        <taxon>Bacteroidia</taxon>
        <taxon>Bacteroidales</taxon>
        <taxon>Prevotellaceae</taxon>
        <taxon>Xylanibacter</taxon>
    </lineage>
</organism>
<dbReference type="Pfam" id="PF13302">
    <property type="entry name" value="Acetyltransf_3"/>
    <property type="match status" value="1"/>
</dbReference>
<dbReference type="GO" id="GO:0008999">
    <property type="term" value="F:protein-N-terminal-alanine acetyltransferase activity"/>
    <property type="evidence" value="ECO:0007669"/>
    <property type="project" value="TreeGrafter"/>
</dbReference>